<keyword evidence="3" id="KW-0472">Membrane</keyword>
<dbReference type="EMBL" id="JAGQDE010000003">
    <property type="protein sequence ID" value="MBQ0958465.1"/>
    <property type="molecule type" value="Genomic_DNA"/>
</dbReference>
<evidence type="ECO:0000259" key="4">
    <source>
        <dbReference type="PROSITE" id="PS50887"/>
    </source>
</evidence>
<dbReference type="NCBIfam" id="TIGR00254">
    <property type="entry name" value="GGDEF"/>
    <property type="match status" value="1"/>
</dbReference>
<comment type="catalytic activity">
    <reaction evidence="2">
        <text>2 GTP = 3',3'-c-di-GMP + 2 diphosphate</text>
        <dbReference type="Rhea" id="RHEA:24898"/>
        <dbReference type="ChEBI" id="CHEBI:33019"/>
        <dbReference type="ChEBI" id="CHEBI:37565"/>
        <dbReference type="ChEBI" id="CHEBI:58805"/>
        <dbReference type="EC" id="2.7.7.65"/>
    </reaction>
</comment>
<name>A0A940YS99_9BURK</name>
<dbReference type="InterPro" id="IPR043128">
    <property type="entry name" value="Rev_trsase/Diguanyl_cyclase"/>
</dbReference>
<gene>
    <name evidence="5" type="ORF">KAK06_05790</name>
</gene>
<organism evidence="5 6">
    <name type="scientific">Ideonella aquatica</name>
    <dbReference type="NCBI Taxonomy" id="2824119"/>
    <lineage>
        <taxon>Bacteria</taxon>
        <taxon>Pseudomonadati</taxon>
        <taxon>Pseudomonadota</taxon>
        <taxon>Betaproteobacteria</taxon>
        <taxon>Burkholderiales</taxon>
        <taxon>Sphaerotilaceae</taxon>
        <taxon>Ideonella</taxon>
    </lineage>
</organism>
<dbReference type="FunFam" id="3.30.70.270:FF:000001">
    <property type="entry name" value="Diguanylate cyclase domain protein"/>
    <property type="match status" value="1"/>
</dbReference>
<evidence type="ECO:0000256" key="2">
    <source>
        <dbReference type="ARBA" id="ARBA00034247"/>
    </source>
</evidence>
<reference evidence="5" key="1">
    <citation type="submission" date="2021-04" db="EMBL/GenBank/DDBJ databases">
        <title>The genome sequence of Ideonella sp. 4Y11.</title>
        <authorList>
            <person name="Liu Y."/>
        </authorList>
    </citation>
    <scope>NUCLEOTIDE SEQUENCE</scope>
    <source>
        <strain evidence="5">4Y11</strain>
    </source>
</reference>
<evidence type="ECO:0000313" key="5">
    <source>
        <dbReference type="EMBL" id="MBQ0958465.1"/>
    </source>
</evidence>
<feature type="transmembrane region" description="Helical" evidence="3">
    <location>
        <begin position="121"/>
        <end position="153"/>
    </location>
</feature>
<dbReference type="InterPro" id="IPR029787">
    <property type="entry name" value="Nucleotide_cyclase"/>
</dbReference>
<dbReference type="Pfam" id="PF00990">
    <property type="entry name" value="GGDEF"/>
    <property type="match status" value="1"/>
</dbReference>
<dbReference type="PANTHER" id="PTHR45138">
    <property type="entry name" value="REGULATORY COMPONENTS OF SENSORY TRANSDUCTION SYSTEM"/>
    <property type="match status" value="1"/>
</dbReference>
<dbReference type="GO" id="GO:0005886">
    <property type="term" value="C:plasma membrane"/>
    <property type="evidence" value="ECO:0007669"/>
    <property type="project" value="TreeGrafter"/>
</dbReference>
<evidence type="ECO:0000256" key="1">
    <source>
        <dbReference type="ARBA" id="ARBA00012528"/>
    </source>
</evidence>
<dbReference type="Proteomes" id="UP000678374">
    <property type="component" value="Unassembled WGS sequence"/>
</dbReference>
<dbReference type="InterPro" id="IPR000160">
    <property type="entry name" value="GGDEF_dom"/>
</dbReference>
<dbReference type="GO" id="GO:0052621">
    <property type="term" value="F:diguanylate cyclase activity"/>
    <property type="evidence" value="ECO:0007669"/>
    <property type="project" value="UniProtKB-EC"/>
</dbReference>
<comment type="caution">
    <text evidence="5">The sequence shown here is derived from an EMBL/GenBank/DDBJ whole genome shotgun (WGS) entry which is preliminary data.</text>
</comment>
<accession>A0A940YS99</accession>
<feature type="transmembrane region" description="Helical" evidence="3">
    <location>
        <begin position="27"/>
        <end position="45"/>
    </location>
</feature>
<keyword evidence="3" id="KW-1133">Transmembrane helix</keyword>
<dbReference type="PROSITE" id="PS50887">
    <property type="entry name" value="GGDEF"/>
    <property type="match status" value="1"/>
</dbReference>
<dbReference type="SMART" id="SM00267">
    <property type="entry name" value="GGDEF"/>
    <property type="match status" value="1"/>
</dbReference>
<dbReference type="PANTHER" id="PTHR45138:SF9">
    <property type="entry name" value="DIGUANYLATE CYCLASE DGCM-RELATED"/>
    <property type="match status" value="1"/>
</dbReference>
<dbReference type="AlphaFoldDB" id="A0A940YS99"/>
<feature type="transmembrane region" description="Helical" evidence="3">
    <location>
        <begin position="165"/>
        <end position="183"/>
    </location>
</feature>
<protein>
    <recommendedName>
        <fullName evidence="1">diguanylate cyclase</fullName>
        <ecNumber evidence="1">2.7.7.65</ecNumber>
    </recommendedName>
</protein>
<evidence type="ECO:0000313" key="6">
    <source>
        <dbReference type="Proteomes" id="UP000678374"/>
    </source>
</evidence>
<dbReference type="InterPro" id="IPR050469">
    <property type="entry name" value="Diguanylate_Cyclase"/>
</dbReference>
<evidence type="ECO:0000256" key="3">
    <source>
        <dbReference type="SAM" id="Phobius"/>
    </source>
</evidence>
<dbReference type="Gene3D" id="3.30.70.270">
    <property type="match status" value="1"/>
</dbReference>
<keyword evidence="3" id="KW-0812">Transmembrane</keyword>
<dbReference type="SUPFAM" id="SSF55073">
    <property type="entry name" value="Nucleotide cyclase"/>
    <property type="match status" value="1"/>
</dbReference>
<dbReference type="RefSeq" id="WP_210800971.1">
    <property type="nucleotide sequence ID" value="NZ_JAGQDE010000003.1"/>
</dbReference>
<feature type="domain" description="GGDEF" evidence="4">
    <location>
        <begin position="255"/>
        <end position="385"/>
    </location>
</feature>
<proteinExistence type="predicted"/>
<dbReference type="CDD" id="cd01949">
    <property type="entry name" value="GGDEF"/>
    <property type="match status" value="1"/>
</dbReference>
<keyword evidence="6" id="KW-1185">Reference proteome</keyword>
<feature type="transmembrane region" description="Helical" evidence="3">
    <location>
        <begin position="51"/>
        <end position="70"/>
    </location>
</feature>
<dbReference type="GO" id="GO:1902201">
    <property type="term" value="P:negative regulation of bacterial-type flagellum-dependent cell motility"/>
    <property type="evidence" value="ECO:0007669"/>
    <property type="project" value="TreeGrafter"/>
</dbReference>
<feature type="transmembrane region" description="Helical" evidence="3">
    <location>
        <begin position="90"/>
        <end position="109"/>
    </location>
</feature>
<sequence length="385" mass="41867">MQYLPGRPQDPDALRLELLRRSAQRELAAIYSSVLGVGLIVALQWTRAPTALLLAFVALRFASLVHNHWLARRLLRLQTLQQAGTLPLRLLVGVSLAGFSWGLPVWMVADIPFSGPDLVMVVLPLVATVLMLITAAYWGQAMVIFVAPMWLTVGGRLAQESWSSAWPLLAGIAVLLAVVIIYGRQLHRQSCEGVAAELLSRQLSNDLQLANARLETALQRAMDLATRDPLTGLLNRRAMIERIEAEGSRLARQGQSAAVLLLDLDHFKQVNDQHGHAVGDEVLRQCARKMLAALRQEDLMARWGGEEFLALLPGADRTAAMQAAQRLRAAVAAVQLATAPTLRPTASIGWAPWSPSQPLAGAIAEADAGLYRAKSAGRDRVEPAI</sequence>
<dbReference type="GO" id="GO:0043709">
    <property type="term" value="P:cell adhesion involved in single-species biofilm formation"/>
    <property type="evidence" value="ECO:0007669"/>
    <property type="project" value="TreeGrafter"/>
</dbReference>
<dbReference type="EC" id="2.7.7.65" evidence="1"/>